<dbReference type="PANTHER" id="PTHR34982">
    <property type="entry name" value="YOP PROTEINS TRANSLOCATION PROTEIN L"/>
    <property type="match status" value="1"/>
</dbReference>
<keyword evidence="5" id="KW-1005">Bacterial flagellum biogenesis</keyword>
<gene>
    <name evidence="9" type="ORF">SOO65_19670</name>
</gene>
<evidence type="ECO:0000256" key="2">
    <source>
        <dbReference type="ARBA" id="ARBA00006602"/>
    </source>
</evidence>
<sequence>MQKYRDTDIKPFSFTDLKSTHVVSQTQFQSFEFKTLTGESVTAEKASEEEIRSERKYEAKNNFKIDETVRNYRGLSRQEQNDLETKIQEEVKRRLEAAYQDAYQEGLEKGRAEGKEEALNEFHEVLGQRVEEFGQVIAQVQSQSDKIIEKNRTEVYEFVKRFTKWIVLKEINEKVYLETLLEKLILELNARKNLIVKVGRANFSQMPEVIQTVESRLGQLTNIRIEIVPEINHPGIILESENGLIDGSLEGVFQNIDKIFEQVLKHE</sequence>
<keyword evidence="10" id="KW-1185">Reference proteome</keyword>
<dbReference type="RefSeq" id="WP_321394638.1">
    <property type="nucleotide sequence ID" value="NZ_CP139487.1"/>
</dbReference>
<feature type="domain" description="Flagellar assembly protein FliH/Type III secretion system HrpE" evidence="8">
    <location>
        <begin position="129"/>
        <end position="254"/>
    </location>
</feature>
<evidence type="ECO:0000256" key="5">
    <source>
        <dbReference type="ARBA" id="ARBA00022795"/>
    </source>
</evidence>
<evidence type="ECO:0000313" key="9">
    <source>
        <dbReference type="EMBL" id="WPU64918.1"/>
    </source>
</evidence>
<evidence type="ECO:0000313" key="10">
    <source>
        <dbReference type="Proteomes" id="UP001324634"/>
    </source>
</evidence>
<evidence type="ECO:0000256" key="4">
    <source>
        <dbReference type="ARBA" id="ARBA00022448"/>
    </source>
</evidence>
<evidence type="ECO:0000259" key="8">
    <source>
        <dbReference type="Pfam" id="PF02108"/>
    </source>
</evidence>
<dbReference type="AlphaFoldDB" id="A0AAX4HNK7"/>
<keyword evidence="6" id="KW-0653">Protein transport</keyword>
<name>A0AAX4HNK7_9BACT</name>
<dbReference type="EMBL" id="CP139487">
    <property type="protein sequence ID" value="WPU64918.1"/>
    <property type="molecule type" value="Genomic_DNA"/>
</dbReference>
<evidence type="ECO:0000256" key="3">
    <source>
        <dbReference type="ARBA" id="ARBA00016507"/>
    </source>
</evidence>
<accession>A0AAX4HNK7</accession>
<dbReference type="GO" id="GO:0005829">
    <property type="term" value="C:cytosol"/>
    <property type="evidence" value="ECO:0007669"/>
    <property type="project" value="TreeGrafter"/>
</dbReference>
<reference evidence="9 10" key="1">
    <citation type="submission" date="2023-11" db="EMBL/GenBank/DDBJ databases">
        <title>Peredibacter starrii A3.12.</title>
        <authorList>
            <person name="Mitchell R.J."/>
        </authorList>
    </citation>
    <scope>NUCLEOTIDE SEQUENCE [LARGE SCALE GENOMIC DNA]</scope>
    <source>
        <strain evidence="9 10">A3.12</strain>
    </source>
</reference>
<comment type="function">
    <text evidence="1">Needed for flagellar regrowth and assembly.</text>
</comment>
<keyword evidence="7" id="KW-1006">Bacterial flagellum protein export</keyword>
<dbReference type="GO" id="GO:0015031">
    <property type="term" value="P:protein transport"/>
    <property type="evidence" value="ECO:0007669"/>
    <property type="project" value="UniProtKB-KW"/>
</dbReference>
<evidence type="ECO:0000256" key="1">
    <source>
        <dbReference type="ARBA" id="ARBA00003041"/>
    </source>
</evidence>
<keyword evidence="4" id="KW-0813">Transport</keyword>
<dbReference type="InterPro" id="IPR051472">
    <property type="entry name" value="T3SS_Stator/FliH"/>
</dbReference>
<dbReference type="PANTHER" id="PTHR34982:SF1">
    <property type="entry name" value="FLAGELLAR ASSEMBLY PROTEIN FLIH"/>
    <property type="match status" value="1"/>
</dbReference>
<evidence type="ECO:0000256" key="6">
    <source>
        <dbReference type="ARBA" id="ARBA00022927"/>
    </source>
</evidence>
<dbReference type="InterPro" id="IPR018035">
    <property type="entry name" value="Flagellar_FliH/T3SS_HrpE"/>
</dbReference>
<protein>
    <recommendedName>
        <fullName evidence="3">Flagellar assembly protein FliH</fullName>
    </recommendedName>
</protein>
<dbReference type="Pfam" id="PF02108">
    <property type="entry name" value="FliH"/>
    <property type="match status" value="1"/>
</dbReference>
<dbReference type="KEGG" id="psti:SOO65_19670"/>
<proteinExistence type="inferred from homology"/>
<dbReference type="Proteomes" id="UP001324634">
    <property type="component" value="Chromosome"/>
</dbReference>
<organism evidence="9 10">
    <name type="scientific">Peredibacter starrii</name>
    <dbReference type="NCBI Taxonomy" id="28202"/>
    <lineage>
        <taxon>Bacteria</taxon>
        <taxon>Pseudomonadati</taxon>
        <taxon>Bdellovibrionota</taxon>
        <taxon>Bacteriovoracia</taxon>
        <taxon>Bacteriovoracales</taxon>
        <taxon>Bacteriovoracaceae</taxon>
        <taxon>Peredibacter</taxon>
    </lineage>
</organism>
<evidence type="ECO:0000256" key="7">
    <source>
        <dbReference type="ARBA" id="ARBA00023225"/>
    </source>
</evidence>
<comment type="similarity">
    <text evidence="2">Belongs to the FliH family.</text>
</comment>